<dbReference type="InterPro" id="IPR021345">
    <property type="entry name" value="DUF2961"/>
</dbReference>
<dbReference type="Gene3D" id="2.60.120.1390">
    <property type="match status" value="1"/>
</dbReference>
<dbReference type="RefSeq" id="WP_143937806.1">
    <property type="nucleotide sequence ID" value="NZ_VKKG01000002.1"/>
</dbReference>
<proteinExistence type="predicted"/>
<dbReference type="EMBL" id="VKKG01000002">
    <property type="protein sequence ID" value="TRY18914.1"/>
    <property type="molecule type" value="Genomic_DNA"/>
</dbReference>
<organism evidence="2 3">
    <name type="scientific">Tessaracoccus rhinocerotis</name>
    <dbReference type="NCBI Taxonomy" id="1689449"/>
    <lineage>
        <taxon>Bacteria</taxon>
        <taxon>Bacillati</taxon>
        <taxon>Actinomycetota</taxon>
        <taxon>Actinomycetes</taxon>
        <taxon>Propionibacteriales</taxon>
        <taxon>Propionibacteriaceae</taxon>
        <taxon>Tessaracoccus</taxon>
    </lineage>
</organism>
<keyword evidence="3" id="KW-1185">Reference proteome</keyword>
<accession>A0A553K2K0</accession>
<protein>
    <submittedName>
        <fullName evidence="2">DUF2961 domain-containing protein</fullName>
    </submittedName>
</protein>
<evidence type="ECO:0000256" key="1">
    <source>
        <dbReference type="SAM" id="MobiDB-lite"/>
    </source>
</evidence>
<dbReference type="OrthoDB" id="2518538at2"/>
<evidence type="ECO:0000313" key="2">
    <source>
        <dbReference type="EMBL" id="TRY18914.1"/>
    </source>
</evidence>
<feature type="region of interest" description="Disordered" evidence="1">
    <location>
        <begin position="11"/>
        <end position="43"/>
    </location>
</feature>
<sequence>MDLTRALPFRTRSISAENPTGEPGNGGRAERGSHSTAHASQDLPLGWKKSPCIDLAAGETRMLADITGPGIIQHIWMTTLPQHWRRVVLSIQWDDADYPAVQVPLGDFFCQGWGRYAPVSSEPVTVAPAGGLNCYWKMPFETRACISVTNLSDHDIEGCFYQITWAETEVAEDCLRFHAQWRRSDPLEYLQPHTILDGVAGRGHYVGTYLAWEAHHPGWWGEGAVKFHLDDDEEFPTINGTGTEDYFGGAWAFEDPVGRYAPYTTAYLGMPQVIEPSGFYDNQQRFGLYRWHLKDPICFRTGIRATVQALGFRSVEPGRERYRPLRDDIASVAYFYTQPGSAPPPAGPTLDELDPS</sequence>
<comment type="caution">
    <text evidence="2">The sequence shown here is derived from an EMBL/GenBank/DDBJ whole genome shotgun (WGS) entry which is preliminary data.</text>
</comment>
<dbReference type="Pfam" id="PF11175">
    <property type="entry name" value="DUF2961"/>
    <property type="match status" value="1"/>
</dbReference>
<name>A0A553K2K0_9ACTN</name>
<dbReference type="AlphaFoldDB" id="A0A553K2K0"/>
<dbReference type="Proteomes" id="UP000317638">
    <property type="component" value="Unassembled WGS sequence"/>
</dbReference>
<gene>
    <name evidence="2" type="ORF">FOJ82_07345</name>
</gene>
<evidence type="ECO:0000313" key="3">
    <source>
        <dbReference type="Proteomes" id="UP000317638"/>
    </source>
</evidence>
<reference evidence="2 3" key="1">
    <citation type="submission" date="2019-07" db="EMBL/GenBank/DDBJ databases">
        <authorList>
            <person name="Zhou L.-Y."/>
        </authorList>
    </citation>
    <scope>NUCLEOTIDE SEQUENCE [LARGE SCALE GENOMIC DNA]</scope>
    <source>
        <strain evidence="2 3">YIM 101269</strain>
    </source>
</reference>